<dbReference type="InterPro" id="IPR027417">
    <property type="entry name" value="P-loop_NTPase"/>
</dbReference>
<evidence type="ECO:0000313" key="8">
    <source>
        <dbReference type="Proteomes" id="UP001281761"/>
    </source>
</evidence>
<evidence type="ECO:0000256" key="4">
    <source>
        <dbReference type="SAM" id="Coils"/>
    </source>
</evidence>
<feature type="compositionally biased region" description="Polar residues" evidence="5">
    <location>
        <begin position="1032"/>
        <end position="1044"/>
    </location>
</feature>
<dbReference type="InterPro" id="IPR054696">
    <property type="entry name" value="GTP-eEF1A_C"/>
</dbReference>
<keyword evidence="2" id="KW-0547">Nucleotide-binding</keyword>
<feature type="region of interest" description="Disordered" evidence="5">
    <location>
        <begin position="1032"/>
        <end position="1086"/>
    </location>
</feature>
<feature type="region of interest" description="Disordered" evidence="5">
    <location>
        <begin position="1"/>
        <end position="96"/>
    </location>
</feature>
<comment type="similarity">
    <text evidence="1">Belongs to the TRAFAC class translation factor GTPase superfamily. Classic translation factor GTPase family. EF-Tu/EF-1A subfamily.</text>
</comment>
<dbReference type="InterPro" id="IPR009001">
    <property type="entry name" value="Transl_elong_EF1A/Init_IF2_C"/>
</dbReference>
<protein>
    <submittedName>
        <fullName evidence="7">Elongation factor 1-alpha 1</fullName>
    </submittedName>
</protein>
<name>A0ABQ9YBY7_9EUKA</name>
<dbReference type="PRINTS" id="PR00315">
    <property type="entry name" value="ELONGATNFCT"/>
</dbReference>
<feature type="compositionally biased region" description="Acidic residues" evidence="5">
    <location>
        <begin position="12"/>
        <end position="31"/>
    </location>
</feature>
<dbReference type="PROSITE" id="PS51722">
    <property type="entry name" value="G_TR_2"/>
    <property type="match status" value="1"/>
</dbReference>
<sequence>MSHKQRAYGYYDNEDDYYDDDDDNYMEDDEEYYRSMQQAKAKAKAKAAQAKPKPTPKKKDSPKPASKQPNKPQTIPSSPLQSSPTPSSTTTPDSCSLNVATGFKTLTVPESSDGRGSVSVVVMGHVDAGKSTLMGHLLHLTRNVDDKVIKAYEREASKMGKTSFHFAWVMDEYGNERERGVTMDVGVARVDTPNKHVTFLDSPGHRDFIGNTISAINQADAAILVVDAVPGAFEAGFVKREGSESGQTREHLEVAVGLGVRRLIVAVNKLDFFLQNESATPAQSSARRDQPTPAQVKQAFDRFISIRKQMIPFLETIGFHASRVRFIPVSGLRGWNMTTRVKSTDSPKNFYSSLWRSTTAAPMDVSNDPTTISWYNGPCLLQLVDSLPQGSNTIAAQLALSVTNVISSSSTIQASVYVDSGILSVVKPVNMIALPSTKKCQIRSISTSSLSNTAISERAMSITSAVQGSVVDISITSSEKDFSLHIGDRLMTSADMGASIVGVTNHFLANVLSFTDDPPIISGLQCTMYFQSRNEYVVLNKMLCVIDKSTGLPAKRNPRLLPYGDAALVEIITDEAVCIECASVVGSHFGRFVLRRDGKVIGVGLVTSLLEDIVVQKSSSSKGLSKLEIEHSLSQLSTQLTAFQEEIRHIQQSLTKTDRKIADVNQKQTQLSESTVRIEQAGLLETRLTQWIEQQFNDIVFPMKTEQENTSRMLASDIRVTNVQLVGLRNDTVGQIQSLAQRVEDVVSARDNDISMMEKRCTDTEFLVNDRVESLYRQFNVLKEGQANLKGFMEVFVQTASQPSTRRNQQGFTDDPAQTTLLMDKVRVMVSDMQLTKQEEVQKQISTIETQMNERLSRILQERQQTGETLLEQRLMGLLGEENDQLRKEMGQDKDNLMHSLGLIEEEIAQLHRQDVQSTEQLQSIILPSLRRLDARIANLEDHTPTVLQNFTASQQEDEGRSASATEMASSQQLSIVRSQLATMQKKVGWMEEEMKNTQRENDELKERLRRIEERLGGQQPQYQQTLTPKLSMPQTTFSNSTPPAISEQRRWGKDQTLQSSGSGEAWRDEQKNYSSVSPSFRFKHD</sequence>
<keyword evidence="4" id="KW-0175">Coiled coil</keyword>
<keyword evidence="3" id="KW-0342">GTP-binding</keyword>
<dbReference type="Gene3D" id="2.40.30.10">
    <property type="entry name" value="Translation factors"/>
    <property type="match status" value="2"/>
</dbReference>
<feature type="compositionally biased region" description="Low complexity" evidence="5">
    <location>
        <begin position="63"/>
        <end position="96"/>
    </location>
</feature>
<dbReference type="PANTHER" id="PTHR23115">
    <property type="entry name" value="TRANSLATION FACTOR"/>
    <property type="match status" value="1"/>
</dbReference>
<dbReference type="Gene3D" id="3.40.50.300">
    <property type="entry name" value="P-loop containing nucleotide triphosphate hydrolases"/>
    <property type="match status" value="1"/>
</dbReference>
<feature type="coiled-coil region" evidence="4">
    <location>
        <begin position="981"/>
        <end position="1015"/>
    </location>
</feature>
<keyword evidence="8" id="KW-1185">Reference proteome</keyword>
<evidence type="ECO:0000259" key="6">
    <source>
        <dbReference type="PROSITE" id="PS51722"/>
    </source>
</evidence>
<dbReference type="InterPro" id="IPR050100">
    <property type="entry name" value="TRAFAC_GTPase_members"/>
</dbReference>
<keyword evidence="7" id="KW-0251">Elongation factor</keyword>
<reference evidence="7 8" key="1">
    <citation type="journal article" date="2022" name="bioRxiv">
        <title>Genomics of Preaxostyla Flagellates Illuminates Evolutionary Transitions and the Path Towards Mitochondrial Loss.</title>
        <authorList>
            <person name="Novak L.V.F."/>
            <person name="Treitli S.C."/>
            <person name="Pyrih J."/>
            <person name="Halakuc P."/>
            <person name="Pipaliya S.V."/>
            <person name="Vacek V."/>
            <person name="Brzon O."/>
            <person name="Soukal P."/>
            <person name="Eme L."/>
            <person name="Dacks J.B."/>
            <person name="Karnkowska A."/>
            <person name="Elias M."/>
            <person name="Hampl V."/>
        </authorList>
    </citation>
    <scope>NUCLEOTIDE SEQUENCE [LARGE SCALE GENOMIC DNA]</scope>
    <source>
        <strain evidence="7">NAU3</strain>
        <tissue evidence="7">Gut</tissue>
    </source>
</reference>
<evidence type="ECO:0000256" key="3">
    <source>
        <dbReference type="ARBA" id="ARBA00023134"/>
    </source>
</evidence>
<dbReference type="SUPFAM" id="SSF52540">
    <property type="entry name" value="P-loop containing nucleoside triphosphate hydrolases"/>
    <property type="match status" value="1"/>
</dbReference>
<comment type="caution">
    <text evidence="7">The sequence shown here is derived from an EMBL/GenBank/DDBJ whole genome shotgun (WGS) entry which is preliminary data.</text>
</comment>
<organism evidence="7 8">
    <name type="scientific">Blattamonas nauphoetae</name>
    <dbReference type="NCBI Taxonomy" id="2049346"/>
    <lineage>
        <taxon>Eukaryota</taxon>
        <taxon>Metamonada</taxon>
        <taxon>Preaxostyla</taxon>
        <taxon>Oxymonadida</taxon>
        <taxon>Blattamonas</taxon>
    </lineage>
</organism>
<dbReference type="Proteomes" id="UP001281761">
    <property type="component" value="Unassembled WGS sequence"/>
</dbReference>
<dbReference type="Pfam" id="PF00009">
    <property type="entry name" value="GTP_EFTU"/>
    <property type="match status" value="1"/>
</dbReference>
<dbReference type="GO" id="GO:0003746">
    <property type="term" value="F:translation elongation factor activity"/>
    <property type="evidence" value="ECO:0007669"/>
    <property type="project" value="UniProtKB-KW"/>
</dbReference>
<dbReference type="SUPFAM" id="SSF50465">
    <property type="entry name" value="EF-Tu/eEF-1alpha/eIF2-gamma C-terminal domain"/>
    <property type="match status" value="1"/>
</dbReference>
<feature type="domain" description="Tr-type G" evidence="6">
    <location>
        <begin position="115"/>
        <end position="393"/>
    </location>
</feature>
<evidence type="ECO:0000256" key="5">
    <source>
        <dbReference type="SAM" id="MobiDB-lite"/>
    </source>
</evidence>
<dbReference type="EMBL" id="JARBJD010000017">
    <property type="protein sequence ID" value="KAK2961277.1"/>
    <property type="molecule type" value="Genomic_DNA"/>
</dbReference>
<evidence type="ECO:0000313" key="7">
    <source>
        <dbReference type="EMBL" id="KAK2961277.1"/>
    </source>
</evidence>
<dbReference type="Pfam" id="PF22594">
    <property type="entry name" value="GTP-eEF1A_C"/>
    <property type="match status" value="1"/>
</dbReference>
<proteinExistence type="inferred from homology"/>
<evidence type="ECO:0000256" key="2">
    <source>
        <dbReference type="ARBA" id="ARBA00022741"/>
    </source>
</evidence>
<accession>A0ABQ9YBY7</accession>
<gene>
    <name evidence="7" type="ORF">BLNAU_3723</name>
</gene>
<dbReference type="InterPro" id="IPR000795">
    <property type="entry name" value="T_Tr_GTP-bd_dom"/>
</dbReference>
<evidence type="ECO:0000256" key="1">
    <source>
        <dbReference type="ARBA" id="ARBA00007249"/>
    </source>
</evidence>
<keyword evidence="7" id="KW-0648">Protein biosynthesis</keyword>